<dbReference type="Pfam" id="PF18348">
    <property type="entry name" value="SH3_16"/>
    <property type="match status" value="1"/>
</dbReference>
<dbReference type="Pfam" id="PF00877">
    <property type="entry name" value="NLPC_P60"/>
    <property type="match status" value="1"/>
</dbReference>
<organism evidence="6 7">
    <name type="scientific">Camelliibacillus cellulosilyticus</name>
    <dbReference type="NCBI Taxonomy" id="2174486"/>
    <lineage>
        <taxon>Bacteria</taxon>
        <taxon>Bacillati</taxon>
        <taxon>Bacillota</taxon>
        <taxon>Bacilli</taxon>
        <taxon>Bacillales</taxon>
        <taxon>Sporolactobacillaceae</taxon>
        <taxon>Camelliibacillus</taxon>
    </lineage>
</organism>
<dbReference type="InterPro" id="IPR057812">
    <property type="entry name" value="SH3_YKFC_2nd"/>
</dbReference>
<dbReference type="Gene3D" id="2.30.30.40">
    <property type="entry name" value="SH3 Domains"/>
    <property type="match status" value="1"/>
</dbReference>
<keyword evidence="4" id="KW-0788">Thiol protease</keyword>
<dbReference type="InterPro" id="IPR051202">
    <property type="entry name" value="Peptidase_C40"/>
</dbReference>
<evidence type="ECO:0000313" key="7">
    <source>
        <dbReference type="Proteomes" id="UP001596022"/>
    </source>
</evidence>
<keyword evidence="7" id="KW-1185">Reference proteome</keyword>
<dbReference type="PANTHER" id="PTHR47053">
    <property type="entry name" value="MUREIN DD-ENDOPEPTIDASE MEPH-RELATED"/>
    <property type="match status" value="1"/>
</dbReference>
<proteinExistence type="inferred from homology"/>
<dbReference type="EMBL" id="JBHSFW010000012">
    <property type="protein sequence ID" value="MFC4619830.1"/>
    <property type="molecule type" value="Genomic_DNA"/>
</dbReference>
<comment type="similarity">
    <text evidence="1">Belongs to the peptidase C40 family.</text>
</comment>
<dbReference type="Pfam" id="PF23795">
    <property type="entry name" value="SH3_YKFC_2nd"/>
    <property type="match status" value="1"/>
</dbReference>
<dbReference type="RefSeq" id="WP_376846921.1">
    <property type="nucleotide sequence ID" value="NZ_JBHSFW010000012.1"/>
</dbReference>
<dbReference type="InterPro" id="IPR041382">
    <property type="entry name" value="SH3_16"/>
</dbReference>
<evidence type="ECO:0000313" key="6">
    <source>
        <dbReference type="EMBL" id="MFC4619830.1"/>
    </source>
</evidence>
<evidence type="ECO:0000259" key="5">
    <source>
        <dbReference type="PROSITE" id="PS51935"/>
    </source>
</evidence>
<dbReference type="InterPro" id="IPR000064">
    <property type="entry name" value="NLP_P60_dom"/>
</dbReference>
<keyword evidence="2" id="KW-0645">Protease</keyword>
<dbReference type="PANTHER" id="PTHR47053:SF3">
    <property type="entry name" value="GAMMA-D-GLUTAMYL-L-LYSINE DIPEPTIDYL-PEPTIDASE"/>
    <property type="match status" value="1"/>
</dbReference>
<dbReference type="PROSITE" id="PS51935">
    <property type="entry name" value="NLPC_P60"/>
    <property type="match status" value="1"/>
</dbReference>
<comment type="caution">
    <text evidence="6">The sequence shown here is derived from an EMBL/GenBank/DDBJ whole genome shotgun (WGS) entry which is preliminary data.</text>
</comment>
<name>A0ABV9GRF0_9BACL</name>
<dbReference type="SUPFAM" id="SSF54001">
    <property type="entry name" value="Cysteine proteinases"/>
    <property type="match status" value="1"/>
</dbReference>
<dbReference type="InterPro" id="IPR038765">
    <property type="entry name" value="Papain-like_cys_pep_sf"/>
</dbReference>
<evidence type="ECO:0000256" key="2">
    <source>
        <dbReference type="ARBA" id="ARBA00022670"/>
    </source>
</evidence>
<dbReference type="Proteomes" id="UP001596022">
    <property type="component" value="Unassembled WGS sequence"/>
</dbReference>
<dbReference type="Gene3D" id="3.90.1720.10">
    <property type="entry name" value="endopeptidase domain like (from Nostoc punctiforme)"/>
    <property type="match status" value="1"/>
</dbReference>
<keyword evidence="3" id="KW-0378">Hydrolase</keyword>
<protein>
    <submittedName>
        <fullName evidence="6">NlpC/P60 family protein</fullName>
    </submittedName>
</protein>
<evidence type="ECO:0000256" key="1">
    <source>
        <dbReference type="ARBA" id="ARBA00007074"/>
    </source>
</evidence>
<feature type="domain" description="NlpC/P60" evidence="5">
    <location>
        <begin position="176"/>
        <end position="301"/>
    </location>
</feature>
<evidence type="ECO:0000256" key="3">
    <source>
        <dbReference type="ARBA" id="ARBA00022801"/>
    </source>
</evidence>
<gene>
    <name evidence="6" type="ORF">ACFO4N_14045</name>
</gene>
<sequence length="301" mass="33129">MKNFKPGDKTWVRVSVATVWRDATSPRAIDQDAISTPANPEKWVAAMSNEDKLNLLGRVDSQALYGTKATIISVQDQWAEVQVHGQPGHDGSPTYPGWLPCAQLSFLDNDHAFNLVVIASKTSIYDDPECQSPTLEVSYNTQLPVAAEQDQAFQVYTPDGLKWVEKSAVSFIDAEVPSGETIIKEARRFIGLDYLWGGMSAYGFDCSGFVHTIYKRYGVTIPRDAGDQFKSGTAISKEGLKPGDLVFFAHEKGKGDLHHVGFYAGDGMLLHSPQTGSPIECLDLWSHPVLADEFIGGRRYL</sequence>
<reference evidence="7" key="1">
    <citation type="journal article" date="2019" name="Int. J. Syst. Evol. Microbiol.">
        <title>The Global Catalogue of Microorganisms (GCM) 10K type strain sequencing project: providing services to taxonomists for standard genome sequencing and annotation.</title>
        <authorList>
            <consortium name="The Broad Institute Genomics Platform"/>
            <consortium name="The Broad Institute Genome Sequencing Center for Infectious Disease"/>
            <person name="Wu L."/>
            <person name="Ma J."/>
        </authorList>
    </citation>
    <scope>NUCLEOTIDE SEQUENCE [LARGE SCALE GENOMIC DNA]</scope>
    <source>
        <strain evidence="7">CGMCC 1.16306</strain>
    </source>
</reference>
<accession>A0ABV9GRF0</accession>
<evidence type="ECO:0000256" key="4">
    <source>
        <dbReference type="ARBA" id="ARBA00022807"/>
    </source>
</evidence>